<dbReference type="SUPFAM" id="SSF54768">
    <property type="entry name" value="dsRNA-binding domain-like"/>
    <property type="match status" value="2"/>
</dbReference>
<dbReference type="GO" id="GO:0032259">
    <property type="term" value="P:methylation"/>
    <property type="evidence" value="ECO:0007669"/>
    <property type="project" value="UniProtKB-KW"/>
</dbReference>
<dbReference type="SMART" id="SM00028">
    <property type="entry name" value="TPR"/>
    <property type="match status" value="3"/>
</dbReference>
<dbReference type="InterPro" id="IPR011990">
    <property type="entry name" value="TPR-like_helical_dom_sf"/>
</dbReference>
<dbReference type="Pfam" id="PF00035">
    <property type="entry name" value="dsrm"/>
    <property type="match status" value="2"/>
</dbReference>
<comment type="caution">
    <text evidence="8">The sequence shown here is derived from an EMBL/GenBank/DDBJ whole genome shotgun (WGS) entry which is preliminary data.</text>
</comment>
<dbReference type="EMBL" id="JBBCAQ010000033">
    <property type="protein sequence ID" value="KAK7582152.1"/>
    <property type="molecule type" value="Genomic_DNA"/>
</dbReference>
<dbReference type="Gene3D" id="3.40.50.150">
    <property type="entry name" value="Vaccinia Virus protein VP39"/>
    <property type="match status" value="1"/>
</dbReference>
<evidence type="ECO:0000259" key="7">
    <source>
        <dbReference type="PROSITE" id="PS50137"/>
    </source>
</evidence>
<dbReference type="SUPFAM" id="SSF48452">
    <property type="entry name" value="TPR-like"/>
    <property type="match status" value="1"/>
</dbReference>
<feature type="domain" description="DRBM" evidence="7">
    <location>
        <begin position="868"/>
        <end position="936"/>
    </location>
</feature>
<keyword evidence="4" id="KW-0694">RNA-binding</keyword>
<sequence>MDNGNDDSKKLEVALQFRNLADANFLEQKLGDAFFYYLNCLKIYPNWKADLKETFFIVLSCWGQALEQSKNYVEIFHIYKEALEMYPDCAELYNNLGAHLLRLERADESILYFKRALRLDSSFFPAYRNLHSANCALVERWHYRMLNDSYRNEAYRKAIAKKISQGFDSVLDIGTGTGLFCLFAHQAGALNIHGCDYSQTMIKIALQVLHKNGLVGRIKLTNKLSNNLIIPRDLPERVSLVVTETLDSCMLGEQILRTLNHAWKYLLKPPCTSDSIDSTSKKNSNGIVIPHSGSLWLSLIQSPSLARNYMFPLIDTSADDCADTLANISLKDSEEMVDFHDLRISRIHLRTSSNEPYDTERLQDLPDCKFLSQSHNLLHINFNDPAQIENCLCSRNRILFDLTCTCEGYLHAIAAWFNIQLDESISISSAPDSPNLNNCCWDQAVFPCTKPFKVFCGSKVSILSDWTEGKVTLQVQHITHPNETTALIDNSPSPVSFDCLTLLNDKKLVDYLKNSALVFVKSYQRKTLRMMDLYPIPVFSLTVLCNLRFVGVACADVEVVCVVKSPIEEELIKTIANSNAIPLCCLKFVNVDDFDAAIGGTWKQYFDTILVNFLDSDGVINEEAVCRISSLKSLLKPDGVLLPKKISINGHLMNSEFIERSMRVVDNDIHRYGISEYINEFQVPQLLDVNVTTLKYEKYSNTCLIFAFSPENLDSEFHENHAVLAIQSGTVNSILCWFDMSILDDHSFYSSLHEFSYIHQTAFLPKTPITVQQNDYASAMNTVAKTPVTVLQELCTKRGIIPTYQDLPNSATPHAPCFVCEVMCQDFIAQGQGKSKKEAKHAAAESMLRMLSENEAVSSPYENKFKENAVGALTDFCDEYGLGASDYKFVREEGPAHDRRFTERCFVGSFGTETTERSKKQAKQVAALQMLTKLKDLVDPRVKEDIRANVDELDADFQAALAKFRNCELVFNVKFQKGDLSSPVMVDHRRYHEYYQNFKEYIDEFTSSETENPEEKLSSLMESMGIKYSLLPVESKKPGVRIVVLHIYMSPSLNILHYGVTYVEASKKAAIKALAYIRILCIPPETEQLEKTTKAEFEELIGIEK</sequence>
<dbReference type="InterPro" id="IPR014720">
    <property type="entry name" value="dsRBD_dom"/>
</dbReference>
<dbReference type="Gene3D" id="2.70.160.11">
    <property type="entry name" value="Hnrnp arginine n-methyltransferase1"/>
    <property type="match status" value="2"/>
</dbReference>
<evidence type="ECO:0000256" key="3">
    <source>
        <dbReference type="ARBA" id="ARBA00022691"/>
    </source>
</evidence>
<keyword evidence="1 6" id="KW-0489">Methyltransferase</keyword>
<protein>
    <recommendedName>
        <fullName evidence="7">DRBM domain-containing protein</fullName>
    </recommendedName>
</protein>
<dbReference type="Pfam" id="PF22528">
    <property type="entry name" value="PRMT_C"/>
    <property type="match status" value="1"/>
</dbReference>
<dbReference type="CDD" id="cd19862">
    <property type="entry name" value="DSRM_PRKRA-like_rpt1"/>
    <property type="match status" value="1"/>
</dbReference>
<dbReference type="GO" id="GO:0010468">
    <property type="term" value="P:regulation of gene expression"/>
    <property type="evidence" value="ECO:0007669"/>
    <property type="project" value="UniProtKB-ARBA"/>
</dbReference>
<gene>
    <name evidence="8" type="ORF">V9T40_013597</name>
</gene>
<evidence type="ECO:0000313" key="9">
    <source>
        <dbReference type="Proteomes" id="UP001367676"/>
    </source>
</evidence>
<dbReference type="Pfam" id="PF13649">
    <property type="entry name" value="Methyltransf_25"/>
    <property type="match status" value="1"/>
</dbReference>
<name>A0AAN9TD28_9HEMI</name>
<evidence type="ECO:0000313" key="8">
    <source>
        <dbReference type="EMBL" id="KAK7582152.1"/>
    </source>
</evidence>
<evidence type="ECO:0000256" key="4">
    <source>
        <dbReference type="PROSITE-ProRule" id="PRU00266"/>
    </source>
</evidence>
<dbReference type="GO" id="GO:0042054">
    <property type="term" value="F:histone methyltransferase activity"/>
    <property type="evidence" value="ECO:0007669"/>
    <property type="project" value="TreeGrafter"/>
</dbReference>
<dbReference type="InterPro" id="IPR029063">
    <property type="entry name" value="SAM-dependent_MTases_sf"/>
</dbReference>
<accession>A0AAN9TD28</accession>
<organism evidence="8 9">
    <name type="scientific">Parthenolecanium corni</name>
    <dbReference type="NCBI Taxonomy" id="536013"/>
    <lineage>
        <taxon>Eukaryota</taxon>
        <taxon>Metazoa</taxon>
        <taxon>Ecdysozoa</taxon>
        <taxon>Arthropoda</taxon>
        <taxon>Hexapoda</taxon>
        <taxon>Insecta</taxon>
        <taxon>Pterygota</taxon>
        <taxon>Neoptera</taxon>
        <taxon>Paraneoptera</taxon>
        <taxon>Hemiptera</taxon>
        <taxon>Sternorrhyncha</taxon>
        <taxon>Coccoidea</taxon>
        <taxon>Coccidae</taxon>
        <taxon>Parthenolecanium</taxon>
    </lineage>
</organism>
<dbReference type="GO" id="GO:0005634">
    <property type="term" value="C:nucleus"/>
    <property type="evidence" value="ECO:0007669"/>
    <property type="project" value="TreeGrafter"/>
</dbReference>
<evidence type="ECO:0000256" key="5">
    <source>
        <dbReference type="PROSITE-ProRule" id="PRU00339"/>
    </source>
</evidence>
<dbReference type="CDD" id="cd02440">
    <property type="entry name" value="AdoMet_MTases"/>
    <property type="match status" value="1"/>
</dbReference>
<dbReference type="Gene3D" id="3.30.160.20">
    <property type="match status" value="2"/>
</dbReference>
<dbReference type="PROSITE" id="PS51678">
    <property type="entry name" value="SAM_MT_PRMT"/>
    <property type="match status" value="1"/>
</dbReference>
<keyword evidence="2 6" id="KW-0808">Transferase</keyword>
<evidence type="ECO:0000256" key="6">
    <source>
        <dbReference type="PROSITE-ProRule" id="PRU01015"/>
    </source>
</evidence>
<keyword evidence="9" id="KW-1185">Reference proteome</keyword>
<feature type="repeat" description="TPR" evidence="5">
    <location>
        <begin position="90"/>
        <end position="123"/>
    </location>
</feature>
<proteinExistence type="predicted"/>
<dbReference type="SUPFAM" id="SSF53335">
    <property type="entry name" value="S-adenosyl-L-methionine-dependent methyltransferases"/>
    <property type="match status" value="2"/>
</dbReference>
<dbReference type="AlphaFoldDB" id="A0AAN9TD28"/>
<evidence type="ECO:0000256" key="1">
    <source>
        <dbReference type="ARBA" id="ARBA00022603"/>
    </source>
</evidence>
<dbReference type="PROSITE" id="PS50137">
    <property type="entry name" value="DS_RBD"/>
    <property type="match status" value="2"/>
</dbReference>
<dbReference type="PROSITE" id="PS50005">
    <property type="entry name" value="TPR"/>
    <property type="match status" value="1"/>
</dbReference>
<dbReference type="InterPro" id="IPR025799">
    <property type="entry name" value="Arg_MeTrfase"/>
</dbReference>
<keyword evidence="3 6" id="KW-0949">S-adenosyl-L-methionine</keyword>
<dbReference type="InterPro" id="IPR055135">
    <property type="entry name" value="PRMT_dom"/>
</dbReference>
<dbReference type="SMART" id="SM00358">
    <property type="entry name" value="DSRM"/>
    <property type="match status" value="2"/>
</dbReference>
<dbReference type="InterPro" id="IPR019734">
    <property type="entry name" value="TPR_rpt"/>
</dbReference>
<feature type="domain" description="DRBM" evidence="7">
    <location>
        <begin position="786"/>
        <end position="853"/>
    </location>
</feature>
<keyword evidence="5" id="KW-0802">TPR repeat</keyword>
<dbReference type="Proteomes" id="UP001367676">
    <property type="component" value="Unassembled WGS sequence"/>
</dbReference>
<dbReference type="Gene3D" id="1.25.40.10">
    <property type="entry name" value="Tetratricopeptide repeat domain"/>
    <property type="match status" value="1"/>
</dbReference>
<dbReference type="PANTHER" id="PTHR11006">
    <property type="entry name" value="PROTEIN ARGININE N-METHYLTRANSFERASE"/>
    <property type="match status" value="1"/>
</dbReference>
<dbReference type="PANTHER" id="PTHR11006:SF60">
    <property type="entry name" value="PROTEIN ARGININE N-METHYLTRANSFERASE 9"/>
    <property type="match status" value="1"/>
</dbReference>
<dbReference type="GO" id="GO:0003723">
    <property type="term" value="F:RNA binding"/>
    <property type="evidence" value="ECO:0007669"/>
    <property type="project" value="UniProtKB-UniRule"/>
</dbReference>
<dbReference type="InterPro" id="IPR041698">
    <property type="entry name" value="Methyltransf_25"/>
</dbReference>
<dbReference type="GO" id="GO:0016274">
    <property type="term" value="F:protein-arginine N-methyltransferase activity"/>
    <property type="evidence" value="ECO:0007669"/>
    <property type="project" value="InterPro"/>
</dbReference>
<evidence type="ECO:0000256" key="2">
    <source>
        <dbReference type="ARBA" id="ARBA00022679"/>
    </source>
</evidence>
<reference evidence="8 9" key="1">
    <citation type="submission" date="2024-03" db="EMBL/GenBank/DDBJ databases">
        <title>Adaptation during the transition from Ophiocordyceps entomopathogen to insect associate is accompanied by gene loss and intensified selection.</title>
        <authorList>
            <person name="Ward C.M."/>
            <person name="Onetto C.A."/>
            <person name="Borneman A.R."/>
        </authorList>
    </citation>
    <scope>NUCLEOTIDE SEQUENCE [LARGE SCALE GENOMIC DNA]</scope>
    <source>
        <strain evidence="8">AWRI1</strain>
        <tissue evidence="8">Single Adult Female</tissue>
    </source>
</reference>